<dbReference type="PANTHER" id="PTHR34053:SF1">
    <property type="entry name" value="PROTEIN ULTRAPETALA 1"/>
    <property type="match status" value="1"/>
</dbReference>
<evidence type="ECO:0000313" key="3">
    <source>
        <dbReference type="EMBL" id="GMH05662.1"/>
    </source>
</evidence>
<accession>A0AAD3S706</accession>
<dbReference type="GO" id="GO:0005634">
    <property type="term" value="C:nucleus"/>
    <property type="evidence" value="ECO:0007669"/>
    <property type="project" value="TreeGrafter"/>
</dbReference>
<protein>
    <recommendedName>
        <fullName evidence="5">SAND domain-containing protein</fullName>
    </recommendedName>
</protein>
<dbReference type="EMBL" id="BSYO01000006">
    <property type="protein sequence ID" value="GMH05662.1"/>
    <property type="molecule type" value="Genomic_DNA"/>
</dbReference>
<evidence type="ECO:0000259" key="2">
    <source>
        <dbReference type="Pfam" id="PF23293"/>
    </source>
</evidence>
<reference evidence="3" key="1">
    <citation type="submission" date="2023-05" db="EMBL/GenBank/DDBJ databases">
        <title>Nepenthes gracilis genome sequencing.</title>
        <authorList>
            <person name="Fukushima K."/>
        </authorList>
    </citation>
    <scope>NUCLEOTIDE SEQUENCE</scope>
    <source>
        <strain evidence="3">SING2019-196</strain>
    </source>
</reference>
<feature type="domain" description="ULTRAPETALA1/2 SAND" evidence="1">
    <location>
        <begin position="83"/>
        <end position="175"/>
    </location>
</feature>
<evidence type="ECO:0008006" key="5">
    <source>
        <dbReference type="Google" id="ProtNLM"/>
    </source>
</evidence>
<dbReference type="GO" id="GO:0005829">
    <property type="term" value="C:cytosol"/>
    <property type="evidence" value="ECO:0007669"/>
    <property type="project" value="TreeGrafter"/>
</dbReference>
<feature type="domain" description="ULTRAPETALA1/2 zinc finger" evidence="2">
    <location>
        <begin position="195"/>
        <end position="292"/>
    </location>
</feature>
<dbReference type="InterPro" id="IPR057012">
    <property type="entry name" value="ULT1/2_Znf"/>
</dbReference>
<sequence>MRKAYSEGGVRPAAWGTTLWKEIEDRGKERRPAAGGLTRTMSKPIASGESCVYAAADARRELVPADRNNEVVPHFTKKELGRIDVLRQESEFIEVVCGITSSKHGDFLGKLRIYARGKLEITCECQTGCPEGNLKPSEFGKHAGYRGTRKWQRKIWVTVKGKKVSLGKTKLLKYYKGSASDPSAGLRPLRGRVVHHDEFIQCTICNKERRFLLRTHPECRIFHDASFNKNWTCADFPYAVLRCKDAEERACKRKLRGCPRKPTCRGCSYCVCFGCPMCRFQDCSCRICVDFILNAEPSA</sequence>
<gene>
    <name evidence="3" type="ORF">Nepgr_007502</name>
</gene>
<dbReference type="InterPro" id="IPR057011">
    <property type="entry name" value="ULT1/2_SAND"/>
</dbReference>
<dbReference type="Proteomes" id="UP001279734">
    <property type="component" value="Unassembled WGS sequence"/>
</dbReference>
<dbReference type="AlphaFoldDB" id="A0AAD3S706"/>
<dbReference type="Pfam" id="PF23293">
    <property type="entry name" value="zf_ULT1"/>
    <property type="match status" value="1"/>
</dbReference>
<dbReference type="PANTHER" id="PTHR34053">
    <property type="entry name" value="PROTEIN ULTRAPETALA 1"/>
    <property type="match status" value="1"/>
</dbReference>
<organism evidence="3 4">
    <name type="scientific">Nepenthes gracilis</name>
    <name type="common">Slender pitcher plant</name>
    <dbReference type="NCBI Taxonomy" id="150966"/>
    <lineage>
        <taxon>Eukaryota</taxon>
        <taxon>Viridiplantae</taxon>
        <taxon>Streptophyta</taxon>
        <taxon>Embryophyta</taxon>
        <taxon>Tracheophyta</taxon>
        <taxon>Spermatophyta</taxon>
        <taxon>Magnoliopsida</taxon>
        <taxon>eudicotyledons</taxon>
        <taxon>Gunneridae</taxon>
        <taxon>Pentapetalae</taxon>
        <taxon>Caryophyllales</taxon>
        <taxon>Nepenthaceae</taxon>
        <taxon>Nepenthes</taxon>
    </lineage>
</organism>
<evidence type="ECO:0000259" key="1">
    <source>
        <dbReference type="Pfam" id="PF23292"/>
    </source>
</evidence>
<name>A0AAD3S706_NEPGR</name>
<keyword evidence="4" id="KW-1185">Reference proteome</keyword>
<dbReference type="Pfam" id="PF23292">
    <property type="entry name" value="SAND_ULT1"/>
    <property type="match status" value="1"/>
</dbReference>
<proteinExistence type="predicted"/>
<evidence type="ECO:0000313" key="4">
    <source>
        <dbReference type="Proteomes" id="UP001279734"/>
    </source>
</evidence>
<dbReference type="InterPro" id="IPR020533">
    <property type="entry name" value="Developmental_reg_ULTRAPETALA"/>
</dbReference>
<comment type="caution">
    <text evidence="3">The sequence shown here is derived from an EMBL/GenBank/DDBJ whole genome shotgun (WGS) entry which is preliminary data.</text>
</comment>